<dbReference type="Proteomes" id="UP000318017">
    <property type="component" value="Chromosome"/>
</dbReference>
<evidence type="ECO:0000313" key="1">
    <source>
        <dbReference type="EMBL" id="QDV23178.1"/>
    </source>
</evidence>
<sequence length="67" mass="7755">MIERHQRVASLRCFGDSRELLNFERLCSLLVNTQQSTIHSVVYNAVFLQQEEDKVHDCPVFTCLSQA</sequence>
<proteinExistence type="predicted"/>
<evidence type="ECO:0000313" key="2">
    <source>
        <dbReference type="Proteomes" id="UP000318017"/>
    </source>
</evidence>
<dbReference type="KEGG" id="ahel:Q31a_14760"/>
<dbReference type="AlphaFoldDB" id="A0A518G3L0"/>
<organism evidence="1 2">
    <name type="scientific">Aureliella helgolandensis</name>
    <dbReference type="NCBI Taxonomy" id="2527968"/>
    <lineage>
        <taxon>Bacteria</taxon>
        <taxon>Pseudomonadati</taxon>
        <taxon>Planctomycetota</taxon>
        <taxon>Planctomycetia</taxon>
        <taxon>Pirellulales</taxon>
        <taxon>Pirellulaceae</taxon>
        <taxon>Aureliella</taxon>
    </lineage>
</organism>
<gene>
    <name evidence="1" type="ORF">Q31a_14760</name>
</gene>
<name>A0A518G3L0_9BACT</name>
<keyword evidence="2" id="KW-1185">Reference proteome</keyword>
<reference evidence="1 2" key="1">
    <citation type="submission" date="2019-02" db="EMBL/GenBank/DDBJ databases">
        <title>Deep-cultivation of Planctomycetes and their phenomic and genomic characterization uncovers novel biology.</title>
        <authorList>
            <person name="Wiegand S."/>
            <person name="Jogler M."/>
            <person name="Boedeker C."/>
            <person name="Pinto D."/>
            <person name="Vollmers J."/>
            <person name="Rivas-Marin E."/>
            <person name="Kohn T."/>
            <person name="Peeters S.H."/>
            <person name="Heuer A."/>
            <person name="Rast P."/>
            <person name="Oberbeckmann S."/>
            <person name="Bunk B."/>
            <person name="Jeske O."/>
            <person name="Meyerdierks A."/>
            <person name="Storesund J.E."/>
            <person name="Kallscheuer N."/>
            <person name="Luecker S."/>
            <person name="Lage O.M."/>
            <person name="Pohl T."/>
            <person name="Merkel B.J."/>
            <person name="Hornburger P."/>
            <person name="Mueller R.-W."/>
            <person name="Bruemmer F."/>
            <person name="Labrenz M."/>
            <person name="Spormann A.M."/>
            <person name="Op den Camp H."/>
            <person name="Overmann J."/>
            <person name="Amann R."/>
            <person name="Jetten M.S.M."/>
            <person name="Mascher T."/>
            <person name="Medema M.H."/>
            <person name="Devos D.P."/>
            <person name="Kaster A.-K."/>
            <person name="Ovreas L."/>
            <person name="Rohde M."/>
            <person name="Galperin M.Y."/>
            <person name="Jogler C."/>
        </authorList>
    </citation>
    <scope>NUCLEOTIDE SEQUENCE [LARGE SCALE GENOMIC DNA]</scope>
    <source>
        <strain evidence="1 2">Q31a</strain>
    </source>
</reference>
<protein>
    <submittedName>
        <fullName evidence="1">Uncharacterized protein</fullName>
    </submittedName>
</protein>
<dbReference type="EMBL" id="CP036298">
    <property type="protein sequence ID" value="QDV23178.1"/>
    <property type="molecule type" value="Genomic_DNA"/>
</dbReference>
<accession>A0A518G3L0</accession>